<dbReference type="InterPro" id="IPR025351">
    <property type="entry name" value="Pvc16_N"/>
</dbReference>
<organism evidence="2 3">
    <name type="scientific">Hydrogenophaga aromaticivorans</name>
    <dbReference type="NCBI Taxonomy" id="2610898"/>
    <lineage>
        <taxon>Bacteria</taxon>
        <taxon>Pseudomonadati</taxon>
        <taxon>Pseudomonadota</taxon>
        <taxon>Betaproteobacteria</taxon>
        <taxon>Burkholderiales</taxon>
        <taxon>Comamonadaceae</taxon>
        <taxon>Hydrogenophaga</taxon>
    </lineage>
</organism>
<protein>
    <submittedName>
        <fullName evidence="2">DUF4255 domain-containing protein</fullName>
    </submittedName>
</protein>
<dbReference type="Pfam" id="PF14065">
    <property type="entry name" value="Pvc16_N"/>
    <property type="match status" value="1"/>
</dbReference>
<evidence type="ECO:0000259" key="1">
    <source>
        <dbReference type="Pfam" id="PF14065"/>
    </source>
</evidence>
<feature type="domain" description="Pvc16 N-terminal" evidence="1">
    <location>
        <begin position="9"/>
        <end position="209"/>
    </location>
</feature>
<dbReference type="RefSeq" id="WP_177133765.1">
    <property type="nucleotide sequence ID" value="NZ_VYGV01000006.1"/>
</dbReference>
<dbReference type="AlphaFoldDB" id="A0A7Y8GTE1"/>
<sequence>MTTALGIAAVTATLRSLLSEGLVEHNLSGVLGSTATVSVLPPDRVVPQNGTEASQLNLFLHRVSANTGWRNEGLPSRDASGRNRLSNAPLALDLHYLLSAYSAGDLHAEILLGYAMQWLHESPLLTRGMIRQALTPAPLPGTPLERALFDSGLADQVELIKITPEHLDTEEMSKLWTATQSHLRPTAAYRATVVLIEASEPVRSALPVLTRGGVDPDSGRERGVSVEPGLEPAIPTLEALSPPGGQIVARLGETIDLTGHHLDGTGRTVLLGNDRFESELSLPALAVGGAALVQFNLPVADAAIYPVGVYRVGVSVLRPGESAARSSNRLAMTLAPQITGLPLNVVRAGDGSASFTINFHPALRAGQSVVLVLGQQEYAPQTFTAPTTSLDFVIEDAPVSPPPPPGQPPGHLARLRIDGIDSPLIDRTAVPPTFLNQRVVIT</sequence>
<gene>
    <name evidence="2" type="ORF">F3K02_04480</name>
</gene>
<dbReference type="EMBL" id="VYGV01000006">
    <property type="protein sequence ID" value="NWF44510.1"/>
    <property type="molecule type" value="Genomic_DNA"/>
</dbReference>
<evidence type="ECO:0000313" key="3">
    <source>
        <dbReference type="Proteomes" id="UP000545507"/>
    </source>
</evidence>
<proteinExistence type="predicted"/>
<name>A0A7Y8GTE1_9BURK</name>
<dbReference type="Proteomes" id="UP000545507">
    <property type="component" value="Unassembled WGS sequence"/>
</dbReference>
<comment type="caution">
    <text evidence="2">The sequence shown here is derived from an EMBL/GenBank/DDBJ whole genome shotgun (WGS) entry which is preliminary data.</text>
</comment>
<evidence type="ECO:0000313" key="2">
    <source>
        <dbReference type="EMBL" id="NWF44510.1"/>
    </source>
</evidence>
<accession>A0A7Y8GTE1</accession>
<reference evidence="2 3" key="1">
    <citation type="submission" date="2019-09" db="EMBL/GenBank/DDBJ databases">
        <title>Hydrogenophaga aromatica sp. nov., isolated from a para-xylene-degrading enrichment culture.</title>
        <authorList>
            <person name="Tancsics A."/>
            <person name="Banerjee S."/>
        </authorList>
    </citation>
    <scope>NUCLEOTIDE SEQUENCE [LARGE SCALE GENOMIC DNA]</scope>
    <source>
        <strain evidence="2 3">D2P1</strain>
    </source>
</reference>
<keyword evidence="3" id="KW-1185">Reference proteome</keyword>